<organism evidence="2 3">
    <name type="scientific">Lusitaniella coriacea LEGE 07157</name>
    <dbReference type="NCBI Taxonomy" id="945747"/>
    <lineage>
        <taxon>Bacteria</taxon>
        <taxon>Bacillati</taxon>
        <taxon>Cyanobacteriota</taxon>
        <taxon>Cyanophyceae</taxon>
        <taxon>Spirulinales</taxon>
        <taxon>Lusitaniellaceae</taxon>
        <taxon>Lusitaniella</taxon>
    </lineage>
</organism>
<dbReference type="SUPFAM" id="SSF56281">
    <property type="entry name" value="Metallo-hydrolase/oxidoreductase"/>
    <property type="match status" value="1"/>
</dbReference>
<gene>
    <name evidence="2" type="ORF">IQ249_21320</name>
</gene>
<sequence>MPPDSKPAALQSKVQPTPAHKDDLAVNFEVQFWGVRGQIATPGKETVRYGGNTSCVEMRVADQCLIFDGGTGLRQLGNSLLSRMPIEAHLFFTHCHWDRIQGFPFFVPAFIPINHIHIYGATASNGSTFKERLSGQMLGPNFPVPIQVMQSKMEFHDLSIEEKECLGNVIIETSFLNYSHRSIGYRITCQGKSVVYATGTKYFPDHLNENLLNLAHHADVVILDAPNVTSNGKNPLAIDWENTPWQISIETAKEAEVKQVVISLHNPEHSDDFLDKVEEKIQSVFSNAILAREGMILSL</sequence>
<accession>A0A8J7E2E3</accession>
<evidence type="ECO:0000313" key="3">
    <source>
        <dbReference type="Proteomes" id="UP000654482"/>
    </source>
</evidence>
<dbReference type="RefSeq" id="WP_194031521.1">
    <property type="nucleotide sequence ID" value="NZ_JADEWZ010000047.1"/>
</dbReference>
<dbReference type="InterPro" id="IPR001279">
    <property type="entry name" value="Metallo-B-lactamas"/>
</dbReference>
<dbReference type="InterPro" id="IPR036866">
    <property type="entry name" value="RibonucZ/Hydroxyglut_hydro"/>
</dbReference>
<dbReference type="EMBL" id="JADEWZ010000047">
    <property type="protein sequence ID" value="MBE9118436.1"/>
    <property type="molecule type" value="Genomic_DNA"/>
</dbReference>
<dbReference type="Pfam" id="PF12706">
    <property type="entry name" value="Lactamase_B_2"/>
    <property type="match status" value="1"/>
</dbReference>
<evidence type="ECO:0000313" key="2">
    <source>
        <dbReference type="EMBL" id="MBE9118436.1"/>
    </source>
</evidence>
<evidence type="ECO:0000259" key="1">
    <source>
        <dbReference type="Pfam" id="PF12706"/>
    </source>
</evidence>
<dbReference type="CDD" id="cd07715">
    <property type="entry name" value="TaR3-like_MBL-fold"/>
    <property type="match status" value="1"/>
</dbReference>
<dbReference type="Gene3D" id="3.60.15.10">
    <property type="entry name" value="Ribonuclease Z/Hydroxyacylglutathione hydrolase-like"/>
    <property type="match status" value="1"/>
</dbReference>
<feature type="domain" description="Metallo-beta-lactamase" evidence="1">
    <location>
        <begin position="67"/>
        <end position="256"/>
    </location>
</feature>
<comment type="caution">
    <text evidence="2">The sequence shown here is derived from an EMBL/GenBank/DDBJ whole genome shotgun (WGS) entry which is preliminary data.</text>
</comment>
<dbReference type="AlphaFoldDB" id="A0A8J7E2E3"/>
<dbReference type="Proteomes" id="UP000654482">
    <property type="component" value="Unassembled WGS sequence"/>
</dbReference>
<name>A0A8J7E2E3_9CYAN</name>
<reference evidence="2" key="1">
    <citation type="submission" date="2020-10" db="EMBL/GenBank/DDBJ databases">
        <authorList>
            <person name="Castelo-Branco R."/>
            <person name="Eusebio N."/>
            <person name="Adriana R."/>
            <person name="Vieira A."/>
            <person name="Brugerolle De Fraissinette N."/>
            <person name="Rezende De Castro R."/>
            <person name="Schneider M.P."/>
            <person name="Vasconcelos V."/>
            <person name="Leao P.N."/>
        </authorList>
    </citation>
    <scope>NUCLEOTIDE SEQUENCE</scope>
    <source>
        <strain evidence="2">LEGE 07157</strain>
    </source>
</reference>
<protein>
    <submittedName>
        <fullName evidence="2">MBL fold metallo-hydrolase</fullName>
    </submittedName>
</protein>
<proteinExistence type="predicted"/>
<keyword evidence="3" id="KW-1185">Reference proteome</keyword>